<evidence type="ECO:0000313" key="7">
    <source>
        <dbReference type="Proteomes" id="UP000285232"/>
    </source>
</evidence>
<dbReference type="Gene3D" id="1.10.10.10">
    <property type="entry name" value="Winged helix-like DNA-binding domain superfamily/Winged helix DNA-binding domain"/>
    <property type="match status" value="1"/>
</dbReference>
<dbReference type="Pfam" id="PF03466">
    <property type="entry name" value="LysR_substrate"/>
    <property type="match status" value="1"/>
</dbReference>
<dbReference type="GO" id="GO:0003700">
    <property type="term" value="F:DNA-binding transcription factor activity"/>
    <property type="evidence" value="ECO:0007669"/>
    <property type="project" value="InterPro"/>
</dbReference>
<dbReference type="PRINTS" id="PR00039">
    <property type="entry name" value="HTHLYSR"/>
</dbReference>
<feature type="domain" description="HTH lysR-type" evidence="5">
    <location>
        <begin position="15"/>
        <end position="72"/>
    </location>
</feature>
<dbReference type="InterPro" id="IPR050950">
    <property type="entry name" value="HTH-type_LysR_regulators"/>
</dbReference>
<dbReference type="Proteomes" id="UP000285232">
    <property type="component" value="Unassembled WGS sequence"/>
</dbReference>
<keyword evidence="3" id="KW-0238">DNA-binding</keyword>
<evidence type="ECO:0000256" key="1">
    <source>
        <dbReference type="ARBA" id="ARBA00009437"/>
    </source>
</evidence>
<dbReference type="GO" id="GO:0005829">
    <property type="term" value="C:cytosol"/>
    <property type="evidence" value="ECO:0007669"/>
    <property type="project" value="TreeGrafter"/>
</dbReference>
<dbReference type="OrthoDB" id="7840053at2"/>
<dbReference type="Pfam" id="PF00126">
    <property type="entry name" value="HTH_1"/>
    <property type="match status" value="1"/>
</dbReference>
<dbReference type="RefSeq" id="WP_120049051.1">
    <property type="nucleotide sequence ID" value="NZ_RAHX01000001.1"/>
</dbReference>
<dbReference type="SUPFAM" id="SSF46785">
    <property type="entry name" value="Winged helix' DNA-binding domain"/>
    <property type="match status" value="1"/>
</dbReference>
<proteinExistence type="inferred from homology"/>
<dbReference type="InterPro" id="IPR000847">
    <property type="entry name" value="LysR_HTH_N"/>
</dbReference>
<evidence type="ECO:0000259" key="5">
    <source>
        <dbReference type="PROSITE" id="PS50931"/>
    </source>
</evidence>
<accession>A0A419RW75</accession>
<dbReference type="InterPro" id="IPR005119">
    <property type="entry name" value="LysR_subst-bd"/>
</dbReference>
<gene>
    <name evidence="6" type="ORF">D6201_12375</name>
</gene>
<keyword evidence="4" id="KW-0804">Transcription</keyword>
<evidence type="ECO:0000256" key="2">
    <source>
        <dbReference type="ARBA" id="ARBA00023015"/>
    </source>
</evidence>
<dbReference type="InterPro" id="IPR036388">
    <property type="entry name" value="WH-like_DNA-bd_sf"/>
</dbReference>
<comment type="similarity">
    <text evidence="1">Belongs to the LysR transcriptional regulatory family.</text>
</comment>
<dbReference type="CDD" id="cd05466">
    <property type="entry name" value="PBP2_LTTR_substrate"/>
    <property type="match status" value="1"/>
</dbReference>
<evidence type="ECO:0000256" key="4">
    <source>
        <dbReference type="ARBA" id="ARBA00023163"/>
    </source>
</evidence>
<sequence length="322" mass="35529">MPKPDIRTAISRPTLDPQKLGHFLAVYETGTFSAAAQQNGVSQQAVSKSVARLEEALGVELFQRSSFGATPTRYAERLARRAQAILSESRMAAAELAAMRGSGSGYVRIGLGWSFLTAVGPEMLRRFKERHPDITLSIAGGDSRALYRRLIAGDVEMVASAPPVSLPVDPGIARQPLFVERDMITLRKGHPLLKGGDLPLDALSELTWCISMQLQQQWERVCEIFLSRGVAPPTNIVDLDSIMLVKSLILKSDSVGLLSPELFAQEHEKALYELVPDTPFTSERTAYLATRDGSELQSPTRLLRELFHRAWRARVPEADHLS</sequence>
<dbReference type="InterPro" id="IPR036390">
    <property type="entry name" value="WH_DNA-bd_sf"/>
</dbReference>
<dbReference type="PANTHER" id="PTHR30419">
    <property type="entry name" value="HTH-TYPE TRANSCRIPTIONAL REGULATOR YBHD"/>
    <property type="match status" value="1"/>
</dbReference>
<protein>
    <submittedName>
        <fullName evidence="6">LysR family transcriptional regulator</fullName>
    </submittedName>
</protein>
<keyword evidence="7" id="KW-1185">Reference proteome</keyword>
<evidence type="ECO:0000313" key="6">
    <source>
        <dbReference type="EMBL" id="RJY10042.1"/>
    </source>
</evidence>
<dbReference type="EMBL" id="RAHX01000001">
    <property type="protein sequence ID" value="RJY10042.1"/>
    <property type="molecule type" value="Genomic_DNA"/>
</dbReference>
<evidence type="ECO:0000256" key="3">
    <source>
        <dbReference type="ARBA" id="ARBA00023125"/>
    </source>
</evidence>
<organism evidence="6 7">
    <name type="scientific">Aurantiacibacter aquimixticola</name>
    <dbReference type="NCBI Taxonomy" id="1958945"/>
    <lineage>
        <taxon>Bacteria</taxon>
        <taxon>Pseudomonadati</taxon>
        <taxon>Pseudomonadota</taxon>
        <taxon>Alphaproteobacteria</taxon>
        <taxon>Sphingomonadales</taxon>
        <taxon>Erythrobacteraceae</taxon>
        <taxon>Aurantiacibacter</taxon>
    </lineage>
</organism>
<dbReference type="AlphaFoldDB" id="A0A419RW75"/>
<comment type="caution">
    <text evidence="6">The sequence shown here is derived from an EMBL/GenBank/DDBJ whole genome shotgun (WGS) entry which is preliminary data.</text>
</comment>
<dbReference type="PANTHER" id="PTHR30419:SF8">
    <property type="entry name" value="NITROGEN ASSIMILATION TRANSCRIPTIONAL ACTIVATOR-RELATED"/>
    <property type="match status" value="1"/>
</dbReference>
<dbReference type="PROSITE" id="PS50931">
    <property type="entry name" value="HTH_LYSR"/>
    <property type="match status" value="1"/>
</dbReference>
<dbReference type="SUPFAM" id="SSF53850">
    <property type="entry name" value="Periplasmic binding protein-like II"/>
    <property type="match status" value="1"/>
</dbReference>
<keyword evidence="2" id="KW-0805">Transcription regulation</keyword>
<reference evidence="6 7" key="1">
    <citation type="journal article" date="2017" name="Int. J. Syst. Evol. Microbiol.">
        <title>Erythrobacter aquimixticola sp. nov., isolated from the junction between the ocean and a freshwater spring.</title>
        <authorList>
            <person name="Park S."/>
            <person name="Jung Y.T."/>
            <person name="Choi S.J."/>
            <person name="Yoon J.H."/>
        </authorList>
    </citation>
    <scope>NUCLEOTIDE SEQUENCE [LARGE SCALE GENOMIC DNA]</scope>
    <source>
        <strain evidence="6 7">JSSK-14</strain>
    </source>
</reference>
<name>A0A419RW75_9SPHN</name>
<dbReference type="Gene3D" id="3.40.190.290">
    <property type="match status" value="1"/>
</dbReference>
<dbReference type="GO" id="GO:0003677">
    <property type="term" value="F:DNA binding"/>
    <property type="evidence" value="ECO:0007669"/>
    <property type="project" value="UniProtKB-KW"/>
</dbReference>